<evidence type="ECO:0000256" key="4">
    <source>
        <dbReference type="ARBA" id="ARBA00022679"/>
    </source>
</evidence>
<dbReference type="Gene3D" id="3.40.50.2020">
    <property type="match status" value="1"/>
</dbReference>
<dbReference type="GO" id="GO:0019856">
    <property type="term" value="P:pyrimidine nucleobase biosynthetic process"/>
    <property type="evidence" value="ECO:0007669"/>
    <property type="project" value="TreeGrafter"/>
</dbReference>
<accession>A0A0B0EKX6</accession>
<keyword evidence="5 6" id="KW-0665">Pyrimidine biosynthesis</keyword>
<feature type="domain" description="Phosphoribosyltransferase" evidence="7">
    <location>
        <begin position="50"/>
        <end position="148"/>
    </location>
</feature>
<proteinExistence type="inferred from homology"/>
<comment type="cofactor">
    <cofactor evidence="6">
        <name>Mg(2+)</name>
        <dbReference type="ChEBI" id="CHEBI:18420"/>
    </cofactor>
</comment>
<feature type="binding site" evidence="6">
    <location>
        <position position="92"/>
    </location>
    <ligand>
        <name>5-phospho-alpha-D-ribose 1-diphosphate</name>
        <dbReference type="ChEBI" id="CHEBI:58017"/>
        <note>ligand shared between dimeric partners</note>
    </ligand>
</feature>
<comment type="subunit">
    <text evidence="6">Homodimer.</text>
</comment>
<dbReference type="NCBIfam" id="TIGR00336">
    <property type="entry name" value="pyrE"/>
    <property type="match status" value="1"/>
</dbReference>
<comment type="catalytic activity">
    <reaction evidence="6">
        <text>orotidine 5'-phosphate + diphosphate = orotate + 5-phospho-alpha-D-ribose 1-diphosphate</text>
        <dbReference type="Rhea" id="RHEA:10380"/>
        <dbReference type="ChEBI" id="CHEBI:30839"/>
        <dbReference type="ChEBI" id="CHEBI:33019"/>
        <dbReference type="ChEBI" id="CHEBI:57538"/>
        <dbReference type="ChEBI" id="CHEBI:58017"/>
        <dbReference type="EC" id="2.4.2.10"/>
    </reaction>
</comment>
<dbReference type="Proteomes" id="UP000030652">
    <property type="component" value="Unassembled WGS sequence"/>
</dbReference>
<evidence type="ECO:0000256" key="5">
    <source>
        <dbReference type="ARBA" id="ARBA00022975"/>
    </source>
</evidence>
<dbReference type="GO" id="GO:0004588">
    <property type="term" value="F:orotate phosphoribosyltransferase activity"/>
    <property type="evidence" value="ECO:0007669"/>
    <property type="project" value="UniProtKB-UniRule"/>
</dbReference>
<dbReference type="PANTHER" id="PTHR19278:SF9">
    <property type="entry name" value="URIDINE 5'-MONOPHOSPHATE SYNTHASE"/>
    <property type="match status" value="1"/>
</dbReference>
<dbReference type="eggNOG" id="COG0461">
    <property type="taxonomic scope" value="Bacteria"/>
</dbReference>
<dbReference type="InterPro" id="IPR004467">
    <property type="entry name" value="Or_phspho_trans_dom"/>
</dbReference>
<comment type="similarity">
    <text evidence="6">Belongs to the purine/pyrimidine phosphoribosyltransferase family. PyrE subfamily.</text>
</comment>
<keyword evidence="4 6" id="KW-0808">Transferase</keyword>
<feature type="binding site" evidence="6">
    <location>
        <position position="98"/>
    </location>
    <ligand>
        <name>5-phospho-alpha-D-ribose 1-diphosphate</name>
        <dbReference type="ChEBI" id="CHEBI:58017"/>
        <note>ligand shared between dimeric partners</note>
    </ligand>
</feature>
<dbReference type="GO" id="GO:0044205">
    <property type="term" value="P:'de novo' UMP biosynthetic process"/>
    <property type="evidence" value="ECO:0007669"/>
    <property type="project" value="UniProtKB-UniRule"/>
</dbReference>
<feature type="binding site" evidence="6">
    <location>
        <position position="96"/>
    </location>
    <ligand>
        <name>5-phospho-alpha-D-ribose 1-diphosphate</name>
        <dbReference type="ChEBI" id="CHEBI:58017"/>
        <note>ligand shared between dimeric partners</note>
    </ligand>
</feature>
<dbReference type="PANTHER" id="PTHR19278">
    <property type="entry name" value="OROTATE PHOSPHORIBOSYLTRANSFERASE"/>
    <property type="match status" value="1"/>
</dbReference>
<dbReference type="CDD" id="cd06223">
    <property type="entry name" value="PRTases_typeI"/>
    <property type="match status" value="1"/>
</dbReference>
<evidence type="ECO:0000313" key="8">
    <source>
        <dbReference type="EMBL" id="KHE93717.1"/>
    </source>
</evidence>
<dbReference type="InterPro" id="IPR029057">
    <property type="entry name" value="PRTase-like"/>
</dbReference>
<feature type="binding site" description="in other chain" evidence="6">
    <location>
        <begin position="118"/>
        <end position="126"/>
    </location>
    <ligand>
        <name>5-phospho-alpha-D-ribose 1-diphosphate</name>
        <dbReference type="ChEBI" id="CHEBI:58017"/>
        <note>ligand shared between dimeric partners</note>
    </ligand>
</feature>
<evidence type="ECO:0000256" key="2">
    <source>
        <dbReference type="ARBA" id="ARBA00011971"/>
    </source>
</evidence>
<keyword evidence="3 6" id="KW-0328">Glycosyltransferase</keyword>
<dbReference type="Pfam" id="PF00156">
    <property type="entry name" value="Pribosyltran"/>
    <property type="match status" value="1"/>
</dbReference>
<comment type="pathway">
    <text evidence="1 6">Pyrimidine metabolism; UMP biosynthesis via de novo pathway; UMP from orotate: step 1/2.</text>
</comment>
<comment type="caution">
    <text evidence="8">The sequence shown here is derived from an EMBL/GenBank/DDBJ whole genome shotgun (WGS) entry which is preliminary data.</text>
</comment>
<keyword evidence="6" id="KW-0460">Magnesium</keyword>
<dbReference type="EMBL" id="JRYO01000039">
    <property type="protein sequence ID" value="KHE93717.1"/>
    <property type="molecule type" value="Genomic_DNA"/>
</dbReference>
<evidence type="ECO:0000313" key="9">
    <source>
        <dbReference type="Proteomes" id="UP000030652"/>
    </source>
</evidence>
<dbReference type="AlphaFoldDB" id="A0A0B0EKX6"/>
<evidence type="ECO:0000256" key="3">
    <source>
        <dbReference type="ARBA" id="ARBA00022676"/>
    </source>
</evidence>
<reference evidence="8 9" key="1">
    <citation type="submission" date="2014-10" db="EMBL/GenBank/DDBJ databases">
        <title>Draft genome of anammox bacterium scalindua brodae, obtained using differential coverage binning of sequence data from two enrichment reactors.</title>
        <authorList>
            <person name="Speth D.R."/>
            <person name="Russ L."/>
            <person name="Kartal B."/>
            <person name="Op den Camp H.J."/>
            <person name="Dutilh B.E."/>
            <person name="Jetten M.S."/>
        </authorList>
    </citation>
    <scope>NUCLEOTIDE SEQUENCE [LARGE SCALE GENOMIC DNA]</scope>
    <source>
        <strain evidence="8">RU1</strain>
    </source>
</reference>
<sequence>MNEDIARVLLEKKAVILNAKEPFTFVSGIRSPIYCDNRQMIAYPEEREQIVDAFISASHDCDFDIVAGTSTAGIPWASWISDKLNKPMAYIRSAKKEHGAGNQIEGADVDGEKVLIVEDLISTGGSSFSAVEAVRERGGSCEAVVAIFTYDFKKAKDIFKEGRCRLLTVTNFSTLVNVAKKNDILTDRELSLVLDWNRDPQNWGPKHGFPNADKG</sequence>
<name>A0A0B0EKX6_9BACT</name>
<dbReference type="SUPFAM" id="SSF53271">
    <property type="entry name" value="PRTase-like"/>
    <property type="match status" value="1"/>
</dbReference>
<comment type="function">
    <text evidence="6">Catalyzes the transfer of a ribosyl phosphate group from 5-phosphoribose 1-diphosphate to orotate, leading to the formation of orotidine monophosphate (OMP).</text>
</comment>
<organism evidence="8 9">
    <name type="scientific">Candidatus Scalindua brodae</name>
    <dbReference type="NCBI Taxonomy" id="237368"/>
    <lineage>
        <taxon>Bacteria</taxon>
        <taxon>Pseudomonadati</taxon>
        <taxon>Planctomycetota</taxon>
        <taxon>Candidatus Brocadiia</taxon>
        <taxon>Candidatus Brocadiales</taxon>
        <taxon>Candidatus Scalinduaceae</taxon>
        <taxon>Candidatus Scalindua</taxon>
    </lineage>
</organism>
<evidence type="ECO:0000259" key="7">
    <source>
        <dbReference type="Pfam" id="PF00156"/>
    </source>
</evidence>
<dbReference type="HAMAP" id="MF_01208">
    <property type="entry name" value="PyrE"/>
    <property type="match status" value="1"/>
</dbReference>
<dbReference type="GO" id="GO:0000287">
    <property type="term" value="F:magnesium ion binding"/>
    <property type="evidence" value="ECO:0007669"/>
    <property type="project" value="UniProtKB-UniRule"/>
</dbReference>
<dbReference type="InterPro" id="IPR023031">
    <property type="entry name" value="OPRT"/>
</dbReference>
<gene>
    <name evidence="6 8" type="primary">pyrE</name>
    <name evidence="8" type="ORF">SCABRO_00518</name>
</gene>
<dbReference type="EC" id="2.4.2.10" evidence="2 6"/>
<evidence type="ECO:0000256" key="1">
    <source>
        <dbReference type="ARBA" id="ARBA00004889"/>
    </source>
</evidence>
<dbReference type="InterPro" id="IPR000836">
    <property type="entry name" value="PRTase_dom"/>
</dbReference>
<dbReference type="UniPathway" id="UPA00070">
    <property type="reaction ID" value="UER00119"/>
</dbReference>
<feature type="binding site" evidence="6">
    <location>
        <position position="122"/>
    </location>
    <ligand>
        <name>orotate</name>
        <dbReference type="ChEBI" id="CHEBI:30839"/>
    </ligand>
</feature>
<evidence type="ECO:0000256" key="6">
    <source>
        <dbReference type="HAMAP-Rule" id="MF_01208"/>
    </source>
</evidence>
<protein>
    <recommendedName>
        <fullName evidence="2 6">Orotate phosphoribosyltransferase</fullName>
        <shortName evidence="6">OPRT</shortName>
        <shortName evidence="6">OPRTase</shortName>
        <ecNumber evidence="2 6">2.4.2.10</ecNumber>
    </recommendedName>
</protein>
<dbReference type="PATRIC" id="fig|237368.3.peg.563"/>
<comment type="caution">
    <text evidence="6">Lacks conserved residue(s) required for the propagation of feature annotation.</text>
</comment>